<dbReference type="Proteomes" id="UP000448908">
    <property type="component" value="Unassembled WGS sequence"/>
</dbReference>
<dbReference type="EMBL" id="BQNZ01000004">
    <property type="protein sequence ID" value="GKH73660.1"/>
    <property type="molecule type" value="Genomic_DNA"/>
</dbReference>
<dbReference type="SFLD" id="SFLDS00003">
    <property type="entry name" value="Haloacid_Dehalogenase"/>
    <property type="match status" value="1"/>
</dbReference>
<dbReference type="RefSeq" id="WP_005641304.1">
    <property type="nucleotide sequence ID" value="NZ_BAABYG010000001.1"/>
</dbReference>
<dbReference type="EMBL" id="WNDD01000009">
    <property type="protein sequence ID" value="MTV01957.1"/>
    <property type="molecule type" value="Genomic_DNA"/>
</dbReference>
<evidence type="ECO:0000313" key="8">
    <source>
        <dbReference type="Proteomes" id="UP000261088"/>
    </source>
</evidence>
<dbReference type="AlphaFoldDB" id="A0A355VTT9"/>
<evidence type="ECO:0000313" key="1">
    <source>
        <dbReference type="EMBL" id="GKH73660.1"/>
    </source>
</evidence>
<dbReference type="PRINTS" id="PR00413">
    <property type="entry name" value="HADHALOGNASE"/>
</dbReference>
<dbReference type="EMBL" id="QSUP01000029">
    <property type="protein sequence ID" value="RGN47137.1"/>
    <property type="molecule type" value="Genomic_DNA"/>
</dbReference>
<reference evidence="8 9" key="1">
    <citation type="submission" date="2018-08" db="EMBL/GenBank/DDBJ databases">
        <title>A genome reference for cultivated species of the human gut microbiota.</title>
        <authorList>
            <person name="Zou Y."/>
            <person name="Xue W."/>
            <person name="Luo G."/>
        </authorList>
    </citation>
    <scope>NUCLEOTIDE SEQUENCE [LARGE SCALE GENOMIC DNA]</scope>
    <source>
        <strain evidence="7 9">AM34-17</strain>
        <strain evidence="6 8">OM05-11AA</strain>
    </source>
</reference>
<accession>A0A355VTT9</accession>
<dbReference type="Gene3D" id="1.10.150.240">
    <property type="entry name" value="Putative phosphatase, domain 2"/>
    <property type="match status" value="1"/>
</dbReference>
<dbReference type="Proteomes" id="UP000437446">
    <property type="component" value="Unassembled WGS sequence"/>
</dbReference>
<dbReference type="Proteomes" id="UP001055114">
    <property type="component" value="Unassembled WGS sequence"/>
</dbReference>
<dbReference type="EMBL" id="WNCR01000014">
    <property type="protein sequence ID" value="MTU30970.1"/>
    <property type="molecule type" value="Genomic_DNA"/>
</dbReference>
<dbReference type="InterPro" id="IPR036412">
    <property type="entry name" value="HAD-like_sf"/>
</dbReference>
<dbReference type="EMBL" id="WNCN01000018">
    <property type="protein sequence ID" value="MTU40473.1"/>
    <property type="molecule type" value="Genomic_DNA"/>
</dbReference>
<dbReference type="NCBIfam" id="TIGR01509">
    <property type="entry name" value="HAD-SF-IA-v3"/>
    <property type="match status" value="1"/>
</dbReference>
<dbReference type="EMBL" id="QSII01000010">
    <property type="protein sequence ID" value="RHC85895.1"/>
    <property type="molecule type" value="Genomic_DNA"/>
</dbReference>
<dbReference type="Proteomes" id="UP000482671">
    <property type="component" value="Unassembled WGS sequence"/>
</dbReference>
<dbReference type="OrthoDB" id="9797415at2"/>
<evidence type="ECO:0000313" key="9">
    <source>
        <dbReference type="Proteomes" id="UP000286260"/>
    </source>
</evidence>
<dbReference type="PANTHER" id="PTHR43611:SF3">
    <property type="entry name" value="FLAVIN MONONUCLEOTIDE HYDROLASE 1, CHLOROPLATIC"/>
    <property type="match status" value="1"/>
</dbReference>
<dbReference type="SUPFAM" id="SSF56784">
    <property type="entry name" value="HAD-like"/>
    <property type="match status" value="1"/>
</dbReference>
<name>A0A355VTT9_9BACT</name>
<evidence type="ECO:0000313" key="10">
    <source>
        <dbReference type="Proteomes" id="UP000434916"/>
    </source>
</evidence>
<dbReference type="Gene3D" id="3.40.50.1000">
    <property type="entry name" value="HAD superfamily/HAD-like"/>
    <property type="match status" value="1"/>
</dbReference>
<dbReference type="InterPro" id="IPR006439">
    <property type="entry name" value="HAD-SF_hydro_IA"/>
</dbReference>
<dbReference type="InterPro" id="IPR023198">
    <property type="entry name" value="PGP-like_dom2"/>
</dbReference>
<keyword evidence="2" id="KW-0378">Hydrolase</keyword>
<gene>
    <name evidence="1" type="ORF">CE91St3_35230</name>
    <name evidence="7" type="ORF">DW828_09285</name>
    <name evidence="6" type="ORF">DXB61_16360</name>
    <name evidence="2" type="ORF">GMD66_17515</name>
    <name evidence="3" type="ORF">GMD82_13620</name>
    <name evidence="4" type="ORF">GMD92_11760</name>
    <name evidence="5" type="ORF">GME02_09835</name>
</gene>
<dbReference type="Pfam" id="PF00702">
    <property type="entry name" value="Hydrolase"/>
    <property type="match status" value="1"/>
</dbReference>
<evidence type="ECO:0000313" key="7">
    <source>
        <dbReference type="EMBL" id="RHC85895.1"/>
    </source>
</evidence>
<protein>
    <submittedName>
        <fullName evidence="1">D-ribitol-5-phosphate phosphatase</fullName>
    </submittedName>
    <submittedName>
        <fullName evidence="7">HAD family phosphatase</fullName>
    </submittedName>
    <submittedName>
        <fullName evidence="2">HAD-IA family hydrolase</fullName>
    </submittedName>
</protein>
<dbReference type="STRING" id="46503.ERS852463_02051"/>
<evidence type="ECO:0000313" key="12">
    <source>
        <dbReference type="Proteomes" id="UP000448908"/>
    </source>
</evidence>
<evidence type="ECO:0000313" key="4">
    <source>
        <dbReference type="EMBL" id="MTU69733.1"/>
    </source>
</evidence>
<dbReference type="SFLD" id="SFLDG01129">
    <property type="entry name" value="C1.5:_HAD__Beta-PGM__Phosphata"/>
    <property type="match status" value="1"/>
</dbReference>
<dbReference type="GO" id="GO:0016787">
    <property type="term" value="F:hydrolase activity"/>
    <property type="evidence" value="ECO:0007669"/>
    <property type="project" value="UniProtKB-KW"/>
</dbReference>
<dbReference type="Proteomes" id="UP000261088">
    <property type="component" value="Unassembled WGS sequence"/>
</dbReference>
<evidence type="ECO:0000313" key="5">
    <source>
        <dbReference type="EMBL" id="MTV01957.1"/>
    </source>
</evidence>
<evidence type="ECO:0000313" key="2">
    <source>
        <dbReference type="EMBL" id="MTU30970.1"/>
    </source>
</evidence>
<reference evidence="10 11" key="2">
    <citation type="journal article" date="2019" name="Nat. Med.">
        <title>A library of human gut bacterial isolates paired with longitudinal multiomics data enables mechanistic microbiome research.</title>
        <authorList>
            <person name="Poyet M."/>
            <person name="Groussin M."/>
            <person name="Gibbons S.M."/>
            <person name="Avila-Pacheco J."/>
            <person name="Jiang X."/>
            <person name="Kearney S.M."/>
            <person name="Perrotta A.R."/>
            <person name="Berdy B."/>
            <person name="Zhao S."/>
            <person name="Lieberman T.D."/>
            <person name="Swanson P.K."/>
            <person name="Smith M."/>
            <person name="Roesemann S."/>
            <person name="Alexander J.E."/>
            <person name="Rich S.A."/>
            <person name="Livny J."/>
            <person name="Vlamakis H."/>
            <person name="Clish C."/>
            <person name="Bullock K."/>
            <person name="Deik A."/>
            <person name="Scott J."/>
            <person name="Pierce K.A."/>
            <person name="Xavier R.J."/>
            <person name="Alm E.J."/>
        </authorList>
    </citation>
    <scope>NUCLEOTIDE SEQUENCE [LARGE SCALE GENOMIC DNA]</scope>
    <source>
        <strain evidence="5 13">BIOML-A11</strain>
        <strain evidence="4 12">BIOML-A16</strain>
        <strain evidence="2 11">BIOML-A25</strain>
        <strain evidence="3 10">BIOML-A29</strain>
    </source>
</reference>
<evidence type="ECO:0000313" key="13">
    <source>
        <dbReference type="Proteomes" id="UP000482671"/>
    </source>
</evidence>
<proteinExistence type="predicted"/>
<evidence type="ECO:0000313" key="11">
    <source>
        <dbReference type="Proteomes" id="UP000437446"/>
    </source>
</evidence>
<dbReference type="Proteomes" id="UP000286260">
    <property type="component" value="Unassembled WGS sequence"/>
</dbReference>
<dbReference type="InterPro" id="IPR023214">
    <property type="entry name" value="HAD_sf"/>
</dbReference>
<comment type="caution">
    <text evidence="7">The sequence shown here is derived from an EMBL/GenBank/DDBJ whole genome shotgun (WGS) entry which is preliminary data.</text>
</comment>
<organism evidence="7 9">
    <name type="scientific">Parabacteroides merdae</name>
    <dbReference type="NCBI Taxonomy" id="46503"/>
    <lineage>
        <taxon>Bacteria</taxon>
        <taxon>Pseudomonadati</taxon>
        <taxon>Bacteroidota</taxon>
        <taxon>Bacteroidia</taxon>
        <taxon>Bacteroidales</taxon>
        <taxon>Tannerellaceae</taxon>
        <taxon>Parabacteroides</taxon>
    </lineage>
</organism>
<dbReference type="PANTHER" id="PTHR43611">
    <property type="entry name" value="ALPHA-D-GLUCOSE 1-PHOSPHATE PHOSPHATASE"/>
    <property type="match status" value="1"/>
</dbReference>
<dbReference type="CDD" id="cd02603">
    <property type="entry name" value="HAD_sEH-N_like"/>
    <property type="match status" value="1"/>
</dbReference>
<evidence type="ECO:0000313" key="6">
    <source>
        <dbReference type="EMBL" id="RGN47137.1"/>
    </source>
</evidence>
<sequence>MKRIRNIVFDLGGVLIDLDHHQAVSRFEEIGVKDAKQLLDPYEQKGFFLELENGKIDVDTFCRKLCEHTGKQLSYDEIKYAWMGFIADVPQYKLDFLLELRKKYKVYLLSNTNPIVQSWARSEAFTPAGRPISAYFDKMYTSYEVGVTKPDAAIFDRMIENAPLIPAETLFVDDAKSNIEVGQGLGFHTYQPENGEDWREAVLNILAK</sequence>
<keyword evidence="10" id="KW-1185">Reference proteome</keyword>
<evidence type="ECO:0000313" key="3">
    <source>
        <dbReference type="EMBL" id="MTU40473.1"/>
    </source>
</evidence>
<reference evidence="1" key="3">
    <citation type="submission" date="2022-01" db="EMBL/GenBank/DDBJ databases">
        <title>Novel bile acid biosynthetic pathways are enriched in the microbiome of centenarians.</title>
        <authorList>
            <person name="Sato Y."/>
            <person name="Atarashi K."/>
            <person name="Plichta R.D."/>
            <person name="Arai Y."/>
            <person name="Sasajima S."/>
            <person name="Kearney M.S."/>
            <person name="Suda W."/>
            <person name="Takeshita K."/>
            <person name="Sasaki T."/>
            <person name="Okamoto S."/>
            <person name="Skelly N.A."/>
            <person name="Okamura Y."/>
            <person name="Vlamakis H."/>
            <person name="Li Y."/>
            <person name="Tanoue T."/>
            <person name="Takei H."/>
            <person name="Nittono H."/>
            <person name="Narushima S."/>
            <person name="Irie J."/>
            <person name="Itoh H."/>
            <person name="Moriya K."/>
            <person name="Sugiura Y."/>
            <person name="Suematsu M."/>
            <person name="Moritoki N."/>
            <person name="Shibata S."/>
            <person name="Littman R.D."/>
            <person name="Fischbach A.M."/>
            <person name="Uwamino Y."/>
            <person name="Inoue T."/>
            <person name="Honda A."/>
            <person name="Hattori M."/>
            <person name="Murai T."/>
            <person name="Xavier J.R."/>
            <person name="Hirose N."/>
            <person name="Honda K."/>
        </authorList>
    </citation>
    <scope>NUCLEOTIDE SEQUENCE</scope>
    <source>
        <strain evidence="1">CE91-St3</strain>
    </source>
</reference>
<dbReference type="Proteomes" id="UP000434916">
    <property type="component" value="Unassembled WGS sequence"/>
</dbReference>
<dbReference type="GeneID" id="49202901"/>
<dbReference type="EMBL" id="WNDA01000017">
    <property type="protein sequence ID" value="MTU69733.1"/>
    <property type="molecule type" value="Genomic_DNA"/>
</dbReference>